<dbReference type="EC" id="5.2.1.8" evidence="2"/>
<keyword evidence="3" id="KW-0853">WD repeat</keyword>
<dbReference type="InterPro" id="IPR036322">
    <property type="entry name" value="WD40_repeat_dom_sf"/>
</dbReference>
<feature type="domain" description="PPIase cyclophilin-type" evidence="7">
    <location>
        <begin position="469"/>
        <end position="624"/>
    </location>
</feature>
<accession>A0A158Q4D2</accession>
<keyword evidence="5" id="KW-0697">Rotamase</keyword>
<dbReference type="EMBL" id="UYYG01001169">
    <property type="protein sequence ID" value="VDN58518.1"/>
    <property type="molecule type" value="Genomic_DNA"/>
</dbReference>
<evidence type="ECO:0000259" key="7">
    <source>
        <dbReference type="PROSITE" id="PS50072"/>
    </source>
</evidence>
<evidence type="ECO:0000313" key="9">
    <source>
        <dbReference type="Proteomes" id="UP000038040"/>
    </source>
</evidence>
<dbReference type="AlphaFoldDB" id="A0A158Q4D2"/>
<reference evidence="8 10" key="2">
    <citation type="submission" date="2018-11" db="EMBL/GenBank/DDBJ databases">
        <authorList>
            <consortium name="Pathogen Informatics"/>
        </authorList>
    </citation>
    <scope>NUCLEOTIDE SEQUENCE [LARGE SCALE GENOMIC DNA]</scope>
</reference>
<dbReference type="WBParaSite" id="DME_0000460801-mRNA-1">
    <property type="protein sequence ID" value="DME_0000460801-mRNA-1"/>
    <property type="gene ID" value="DME_0000460801"/>
</dbReference>
<evidence type="ECO:0000313" key="10">
    <source>
        <dbReference type="Proteomes" id="UP000274756"/>
    </source>
</evidence>
<name>A0A158Q4D2_DRAME</name>
<evidence type="ECO:0000313" key="8">
    <source>
        <dbReference type="EMBL" id="VDN58518.1"/>
    </source>
</evidence>
<organism evidence="9 11">
    <name type="scientific">Dracunculus medinensis</name>
    <name type="common">Guinea worm</name>
    <dbReference type="NCBI Taxonomy" id="318479"/>
    <lineage>
        <taxon>Eukaryota</taxon>
        <taxon>Metazoa</taxon>
        <taxon>Ecdysozoa</taxon>
        <taxon>Nematoda</taxon>
        <taxon>Chromadorea</taxon>
        <taxon>Rhabditida</taxon>
        <taxon>Spirurina</taxon>
        <taxon>Dracunculoidea</taxon>
        <taxon>Dracunculidae</taxon>
        <taxon>Dracunculus</taxon>
    </lineage>
</organism>
<dbReference type="InterPro" id="IPR029000">
    <property type="entry name" value="Cyclophilin-like_dom_sf"/>
</dbReference>
<evidence type="ECO:0000256" key="4">
    <source>
        <dbReference type="ARBA" id="ARBA00022737"/>
    </source>
</evidence>
<keyword evidence="4" id="KW-0677">Repeat</keyword>
<reference evidence="11" key="1">
    <citation type="submission" date="2016-04" db="UniProtKB">
        <authorList>
            <consortium name="WormBaseParasite"/>
        </authorList>
    </citation>
    <scope>IDENTIFICATION</scope>
</reference>
<dbReference type="Pfam" id="PF00400">
    <property type="entry name" value="WD40"/>
    <property type="match status" value="2"/>
</dbReference>
<dbReference type="FunFam" id="2.40.100.10:FF:000003">
    <property type="entry name" value="Peptidylprolyl isomerase domain and WD repeat-containing 1"/>
    <property type="match status" value="1"/>
</dbReference>
<dbReference type="PROSITE" id="PS50072">
    <property type="entry name" value="CSA_PPIASE_2"/>
    <property type="match status" value="1"/>
</dbReference>
<evidence type="ECO:0000256" key="5">
    <source>
        <dbReference type="ARBA" id="ARBA00023110"/>
    </source>
</evidence>
<dbReference type="PRINTS" id="PR00153">
    <property type="entry name" value="CSAPPISMRASE"/>
</dbReference>
<dbReference type="GO" id="GO:0003755">
    <property type="term" value="F:peptidyl-prolyl cis-trans isomerase activity"/>
    <property type="evidence" value="ECO:0007669"/>
    <property type="project" value="UniProtKB-KW"/>
</dbReference>
<evidence type="ECO:0000256" key="2">
    <source>
        <dbReference type="ARBA" id="ARBA00013194"/>
    </source>
</evidence>
<dbReference type="Gene3D" id="2.130.10.10">
    <property type="entry name" value="YVTN repeat-like/Quinoprotein amine dehydrogenase"/>
    <property type="match status" value="2"/>
</dbReference>
<evidence type="ECO:0000256" key="1">
    <source>
        <dbReference type="ARBA" id="ARBA00000971"/>
    </source>
</evidence>
<gene>
    <name evidence="8" type="ORF">DME_LOCUS8491</name>
</gene>
<dbReference type="Proteomes" id="UP000038040">
    <property type="component" value="Unplaced"/>
</dbReference>
<dbReference type="PANTHER" id="PTHR45625:SF4">
    <property type="entry name" value="PEPTIDYLPROLYL ISOMERASE DOMAIN AND WD REPEAT-CONTAINING PROTEIN 1"/>
    <property type="match status" value="1"/>
</dbReference>
<dbReference type="InterPro" id="IPR015943">
    <property type="entry name" value="WD40/YVTN_repeat-like_dom_sf"/>
</dbReference>
<evidence type="ECO:0000256" key="6">
    <source>
        <dbReference type="ARBA" id="ARBA00023235"/>
    </source>
</evidence>
<evidence type="ECO:0000313" key="11">
    <source>
        <dbReference type="WBParaSite" id="DME_0000460801-mRNA-1"/>
    </source>
</evidence>
<dbReference type="Pfam" id="PF00160">
    <property type="entry name" value="Pro_isomerase"/>
    <property type="match status" value="1"/>
</dbReference>
<keyword evidence="10" id="KW-1185">Reference proteome</keyword>
<dbReference type="SUPFAM" id="SSF50978">
    <property type="entry name" value="WD40 repeat-like"/>
    <property type="match status" value="1"/>
</dbReference>
<dbReference type="InterPro" id="IPR002130">
    <property type="entry name" value="Cyclophilin-type_PPIase_dom"/>
</dbReference>
<dbReference type="Proteomes" id="UP000274756">
    <property type="component" value="Unassembled WGS sequence"/>
</dbReference>
<comment type="catalytic activity">
    <reaction evidence="1">
        <text>[protein]-peptidylproline (omega=180) = [protein]-peptidylproline (omega=0)</text>
        <dbReference type="Rhea" id="RHEA:16237"/>
        <dbReference type="Rhea" id="RHEA-COMP:10747"/>
        <dbReference type="Rhea" id="RHEA-COMP:10748"/>
        <dbReference type="ChEBI" id="CHEBI:83833"/>
        <dbReference type="ChEBI" id="CHEBI:83834"/>
        <dbReference type="EC" id="5.2.1.8"/>
    </reaction>
</comment>
<protein>
    <recommendedName>
        <fullName evidence="2">peptidylprolyl isomerase</fullName>
        <ecNumber evidence="2">5.2.1.8</ecNumber>
    </recommendedName>
</protein>
<proteinExistence type="predicted"/>
<sequence length="625" mass="71411">MSKRRNENIEIMTIRSNIEGVEEEIPAKIKVLPFEESYLRAIPRAAHYEKSFMHRDVITHVIAMKTDFIVTASCDGILKFWKKKHSEGIEFVKQFRCHLHSFSSLAVNHSGTFLATVCSQDQSVKIFDVINFDMINIIKLDFSPESAAWIHQGNDVVYSLAITDSVSPKIFIYDGKGDGQKIHILDRLHSKPVKLIQYNYVYDCVISIDCAGMIEYWSGPKGEYKFPDNIRWTYKTDTDLYEFLKLKVIPRCLVISPNGHLFATVGTDRKIRIFDFLSGKLNFTINETMQLYVEQAKENKNYGLQNMEWNRRTALEKELDRDETSFQHISICFDETSNFLIYPTPVGIKVLNLFTDKIVREIGKTENMRFLGVSLCQPVPDIKDRFQGGATIDIVAAENPNLKKTEPDPVLVAFAYRKNRFYLFTNSEPFSIDDADTEGTGLGRDVFNEKPKKEDVITAVENETSESKLNEGAIIHTTFGDIHIRLFPNECPKAVENFCTHSRRGYYNGHTFHRVIRSFMIQTGDPTGKGTGGQSIWGNDFEDEFHPRLRHDKPYMVSMANAGPNTNGSQFFITVVPAEWLDGKNTLFGQVTEGFNVVQKINQVNTYDKSGRPKQEINIVSITLK</sequence>
<dbReference type="SMART" id="SM00320">
    <property type="entry name" value="WD40"/>
    <property type="match status" value="4"/>
</dbReference>
<keyword evidence="6" id="KW-0413">Isomerase</keyword>
<dbReference type="OrthoDB" id="10264753at2759"/>
<evidence type="ECO:0000256" key="3">
    <source>
        <dbReference type="ARBA" id="ARBA00022574"/>
    </source>
</evidence>
<dbReference type="GO" id="GO:0005634">
    <property type="term" value="C:nucleus"/>
    <property type="evidence" value="ECO:0007669"/>
    <property type="project" value="UniProtKB-ARBA"/>
</dbReference>
<dbReference type="Gene3D" id="2.40.100.10">
    <property type="entry name" value="Cyclophilin-like"/>
    <property type="match status" value="1"/>
</dbReference>
<dbReference type="SUPFAM" id="SSF50891">
    <property type="entry name" value="Cyclophilin-like"/>
    <property type="match status" value="1"/>
</dbReference>
<dbReference type="PANTHER" id="PTHR45625">
    <property type="entry name" value="PEPTIDYL-PROLYL CIS-TRANS ISOMERASE-RELATED"/>
    <property type="match status" value="1"/>
</dbReference>
<dbReference type="InterPro" id="IPR044666">
    <property type="entry name" value="Cyclophilin_A-like"/>
</dbReference>
<dbReference type="InterPro" id="IPR001680">
    <property type="entry name" value="WD40_rpt"/>
</dbReference>
<dbReference type="STRING" id="318479.A0A158Q4D2"/>